<keyword evidence="3" id="KW-0808">Transferase</keyword>
<feature type="domain" description="Activator of Hsp90 ATPase homologue 1/2-like C-terminal" evidence="2">
    <location>
        <begin position="15"/>
        <end position="152"/>
    </location>
</feature>
<dbReference type="GO" id="GO:0008168">
    <property type="term" value="F:methyltransferase activity"/>
    <property type="evidence" value="ECO:0007669"/>
    <property type="project" value="UniProtKB-KW"/>
</dbReference>
<organism evidence="3 4">
    <name type="scientific">Aquirhabdus parva</name>
    <dbReference type="NCBI Taxonomy" id="2283318"/>
    <lineage>
        <taxon>Bacteria</taxon>
        <taxon>Pseudomonadati</taxon>
        <taxon>Pseudomonadota</taxon>
        <taxon>Gammaproteobacteria</taxon>
        <taxon>Moraxellales</taxon>
        <taxon>Moraxellaceae</taxon>
        <taxon>Aquirhabdus</taxon>
    </lineage>
</organism>
<dbReference type="RefSeq" id="WP_114900151.1">
    <property type="nucleotide sequence ID" value="NZ_CP031222.1"/>
</dbReference>
<comment type="similarity">
    <text evidence="1">Belongs to the AHA1 family.</text>
</comment>
<gene>
    <name evidence="3" type="ORF">HYN46_15070</name>
</gene>
<dbReference type="KEGG" id="mbah:HYN46_15070"/>
<evidence type="ECO:0000313" key="3">
    <source>
        <dbReference type="EMBL" id="AXI04043.1"/>
    </source>
</evidence>
<reference evidence="3 4" key="1">
    <citation type="submission" date="2018-07" db="EMBL/GenBank/DDBJ databases">
        <title>Genome sequencing of Moraxellaceae gen. HYN0046.</title>
        <authorList>
            <person name="Kim M."/>
            <person name="Yi H."/>
        </authorList>
    </citation>
    <scope>NUCLEOTIDE SEQUENCE [LARGE SCALE GENOMIC DNA]</scope>
    <source>
        <strain evidence="3 4">HYN0046</strain>
    </source>
</reference>
<dbReference type="InterPro" id="IPR013538">
    <property type="entry name" value="ASHA1/2-like_C"/>
</dbReference>
<evidence type="ECO:0000256" key="1">
    <source>
        <dbReference type="ARBA" id="ARBA00006817"/>
    </source>
</evidence>
<evidence type="ECO:0000313" key="4">
    <source>
        <dbReference type="Proteomes" id="UP000253940"/>
    </source>
</evidence>
<name>A0A345P9T4_9GAMM</name>
<keyword evidence="3" id="KW-0489">Methyltransferase</keyword>
<dbReference type="GO" id="GO:0032259">
    <property type="term" value="P:methylation"/>
    <property type="evidence" value="ECO:0007669"/>
    <property type="project" value="UniProtKB-KW"/>
</dbReference>
<protein>
    <submittedName>
        <fullName evidence="3">Vanillate O-demethylase oxidoreductase VanB</fullName>
    </submittedName>
</protein>
<keyword evidence="4" id="KW-1185">Reference proteome</keyword>
<dbReference type="InterPro" id="IPR023393">
    <property type="entry name" value="START-like_dom_sf"/>
</dbReference>
<accession>A0A345P9T4</accession>
<proteinExistence type="inferred from homology"/>
<sequence length="155" mass="17545">MNTSTDRIEKQIVLKAPRSRVWQAISNAEQFGEWFGVALTGKTFSAGQYTKGNGFSPCSGDLGYVWEALIERIEPEHFFSFRWHPYSADKSIDLSKEPMTLVEFELNEVDGGTLLRVVESGFDAILPSRRTLAFSMNTNGWDQQIKNIEAYIAKL</sequence>
<dbReference type="Proteomes" id="UP000253940">
    <property type="component" value="Chromosome"/>
</dbReference>
<dbReference type="Gene3D" id="3.30.530.20">
    <property type="match status" value="1"/>
</dbReference>
<evidence type="ECO:0000259" key="2">
    <source>
        <dbReference type="Pfam" id="PF08327"/>
    </source>
</evidence>
<dbReference type="OrthoDB" id="9800600at2"/>
<dbReference type="SUPFAM" id="SSF55961">
    <property type="entry name" value="Bet v1-like"/>
    <property type="match status" value="1"/>
</dbReference>
<dbReference type="CDD" id="cd08898">
    <property type="entry name" value="SRPBCC_CalC_Aha1-like_5"/>
    <property type="match status" value="1"/>
</dbReference>
<dbReference type="EMBL" id="CP031222">
    <property type="protein sequence ID" value="AXI04043.1"/>
    <property type="molecule type" value="Genomic_DNA"/>
</dbReference>
<dbReference type="Pfam" id="PF08327">
    <property type="entry name" value="AHSA1"/>
    <property type="match status" value="1"/>
</dbReference>
<dbReference type="AlphaFoldDB" id="A0A345P9T4"/>